<proteinExistence type="predicted"/>
<dbReference type="Proteomes" id="UP000494170">
    <property type="component" value="Unassembled WGS sequence"/>
</dbReference>
<sequence>MDISKLRRAYEAARNAGDKKAMDAIAQAISYAVSGYVEYAWPAYNQYVKEAA</sequence>
<gene>
    <name evidence="1" type="ORF">BLA6863_00202</name>
</gene>
<organism evidence="1 2">
    <name type="scientific">Burkholderia lata (strain ATCC 17760 / DSM 23089 / LMG 22485 / NCIMB 9086 / R18194 / 383)</name>
    <dbReference type="NCBI Taxonomy" id="482957"/>
    <lineage>
        <taxon>Bacteria</taxon>
        <taxon>Pseudomonadati</taxon>
        <taxon>Pseudomonadota</taxon>
        <taxon>Betaproteobacteria</taxon>
        <taxon>Burkholderiales</taxon>
        <taxon>Burkholderiaceae</taxon>
        <taxon>Burkholderia</taxon>
        <taxon>Burkholderia cepacia complex</taxon>
    </lineage>
</organism>
<dbReference type="AlphaFoldDB" id="A0A6P2GUJ9"/>
<reference evidence="1 2" key="1">
    <citation type="submission" date="2019-09" db="EMBL/GenBank/DDBJ databases">
        <authorList>
            <person name="Depoorter E."/>
        </authorList>
    </citation>
    <scope>NUCLEOTIDE SEQUENCE [LARGE SCALE GENOMIC DNA]</scope>
    <source>
        <strain evidence="1">LMG 6863</strain>
    </source>
</reference>
<dbReference type="EMBL" id="CABVPY010000001">
    <property type="protein sequence ID" value="VWB08132.1"/>
    <property type="molecule type" value="Genomic_DNA"/>
</dbReference>
<evidence type="ECO:0000313" key="2">
    <source>
        <dbReference type="Proteomes" id="UP000494170"/>
    </source>
</evidence>
<evidence type="ECO:0000313" key="1">
    <source>
        <dbReference type="EMBL" id="VWB08132.1"/>
    </source>
</evidence>
<protein>
    <submittedName>
        <fullName evidence="1">Uncharacterized protein</fullName>
    </submittedName>
</protein>
<name>A0A6P2GUJ9_BURL3</name>
<accession>A0A6P2GUJ9</accession>
<dbReference type="RefSeq" id="WP_174936785.1">
    <property type="nucleotide sequence ID" value="NZ_CABVPY010000001.1"/>
</dbReference>